<accession>A0A0F9DZ41</accession>
<feature type="domain" description="Ubiquitin-activating enzyme E1 FCCH" evidence="1">
    <location>
        <begin position="251"/>
        <end position="312"/>
    </location>
</feature>
<proteinExistence type="predicted"/>
<protein>
    <recommendedName>
        <fullName evidence="1">Ubiquitin-activating enzyme E1 FCCH domain-containing protein</fullName>
    </recommendedName>
</protein>
<reference evidence="2" key="1">
    <citation type="journal article" date="2015" name="Nature">
        <title>Complex archaea that bridge the gap between prokaryotes and eukaryotes.</title>
        <authorList>
            <person name="Spang A."/>
            <person name="Saw J.H."/>
            <person name="Jorgensen S.L."/>
            <person name="Zaremba-Niedzwiedzka K."/>
            <person name="Martijn J."/>
            <person name="Lind A.E."/>
            <person name="van Eijk R."/>
            <person name="Schleper C."/>
            <person name="Guy L."/>
            <person name="Ettema T.J."/>
        </authorList>
    </citation>
    <scope>NUCLEOTIDE SEQUENCE</scope>
</reference>
<comment type="caution">
    <text evidence="2">The sequence shown here is derived from an EMBL/GenBank/DDBJ whole genome shotgun (WGS) entry which is preliminary data.</text>
</comment>
<sequence length="473" mass="51071">VFEDFFDANLITQTDSDSYKFTIATEQVNAIRWLTSGKKALQLGTFGGNFSASSGTTNVPITPTNIVVQRDTTYGAANILPVRIGNFVYYIQRNLKVMRELGFEFDIDDNRANEMTLLSDQILGASGAKQMAYQQAPGNILWVVRADGEVATLTRQQEQEIIGWSRQKFGGTFQTSKAVCESVAVIPGLTGDDQVWVIVKRTINSVTRRYVEFIMPQTFDDLDDSFFVDSGLSLDSAKTITGATVANPVVLTANGHGFSNGDQVKIVDVIGMTELNDKFYLVSDKAANTFKLTDTDGNNIDGSAFTAYVIGGEVRLMVSSVSGLDHLEGETVAILGDGAVQPQKVVASGAVTLSVKAAKVHIGLPYTPEINGLPLTDGSATGTGRGKERKIYIMDIILVNTLGAQIGRGSTFDTVLFRKTTDPLDQPPPIFSGTKQVGFPAGWDTIGQYIIKQPQPLPITVIGAVLRSDVQDK</sequence>
<evidence type="ECO:0000313" key="2">
    <source>
        <dbReference type="EMBL" id="KKL17103.1"/>
    </source>
</evidence>
<organism evidence="2">
    <name type="scientific">marine sediment metagenome</name>
    <dbReference type="NCBI Taxonomy" id="412755"/>
    <lineage>
        <taxon>unclassified sequences</taxon>
        <taxon>metagenomes</taxon>
        <taxon>ecological metagenomes</taxon>
    </lineage>
</organism>
<dbReference type="Gene3D" id="2.40.30.180">
    <property type="entry name" value="Ubiquitin-activating enzyme E1, FCCH domain"/>
    <property type="match status" value="1"/>
</dbReference>
<dbReference type="Pfam" id="PF16190">
    <property type="entry name" value="E1_FCCH"/>
    <property type="match status" value="1"/>
</dbReference>
<dbReference type="InterPro" id="IPR032418">
    <property type="entry name" value="E1_FCCH"/>
</dbReference>
<feature type="non-terminal residue" evidence="2">
    <location>
        <position position="1"/>
    </location>
</feature>
<dbReference type="EMBL" id="LAZR01039399">
    <property type="protein sequence ID" value="KKL17103.1"/>
    <property type="molecule type" value="Genomic_DNA"/>
</dbReference>
<gene>
    <name evidence="2" type="ORF">LCGC14_2488920</name>
</gene>
<evidence type="ECO:0000259" key="1">
    <source>
        <dbReference type="Pfam" id="PF16190"/>
    </source>
</evidence>
<name>A0A0F9DZ41_9ZZZZ</name>
<dbReference type="AlphaFoldDB" id="A0A0F9DZ41"/>
<dbReference type="InterPro" id="IPR042302">
    <property type="entry name" value="E1_FCCH_sf"/>
</dbReference>